<keyword evidence="6 8" id="KW-0949">S-adenosyl-L-methionine</keyword>
<dbReference type="InterPro" id="IPR024576">
    <property type="entry name" value="rRNA_MeTfrase_Spb1_DUF3381"/>
</dbReference>
<dbReference type="InterPro" id="IPR028589">
    <property type="entry name" value="SPB1-like"/>
</dbReference>
<evidence type="ECO:0000256" key="5">
    <source>
        <dbReference type="ARBA" id="ARBA00022679"/>
    </source>
</evidence>
<feature type="binding site" evidence="8">
    <location>
        <position position="190"/>
    </location>
    <ligand>
        <name>S-adenosyl-L-methionine</name>
        <dbReference type="ChEBI" id="CHEBI:59789"/>
    </ligand>
</feature>
<evidence type="ECO:0000259" key="11">
    <source>
        <dbReference type="Pfam" id="PF07780"/>
    </source>
</evidence>
<comment type="caution">
    <text evidence="13">The sequence shown here is derived from an EMBL/GenBank/DDBJ whole genome shotgun (WGS) entry which is preliminary data.</text>
</comment>
<feature type="region of interest" description="Disordered" evidence="9">
    <location>
        <begin position="777"/>
        <end position="799"/>
    </location>
</feature>
<dbReference type="PANTHER" id="PTHR10920:SF13">
    <property type="entry name" value="PRE-RRNA 2'-O-RIBOSE RNA METHYLTRANSFERASE FTSJ3"/>
    <property type="match status" value="1"/>
</dbReference>
<feature type="binding site" evidence="8">
    <location>
        <position position="172"/>
    </location>
    <ligand>
        <name>S-adenosyl-L-methionine</name>
        <dbReference type="ChEBI" id="CHEBI:59789"/>
    </ligand>
</feature>
<dbReference type="Pfam" id="PF01359">
    <property type="entry name" value="Transposase_1"/>
    <property type="match status" value="1"/>
</dbReference>
<evidence type="ECO:0000256" key="1">
    <source>
        <dbReference type="ARBA" id="ARBA00004604"/>
    </source>
</evidence>
<dbReference type="HAMAP" id="MF_03163">
    <property type="entry name" value="RNA_methyltr_E_SPB1"/>
    <property type="match status" value="1"/>
</dbReference>
<feature type="binding site" evidence="8">
    <location>
        <position position="206"/>
    </location>
    <ligand>
        <name>S-adenosyl-L-methionine</name>
        <dbReference type="ChEBI" id="CHEBI:59789"/>
    </ligand>
</feature>
<dbReference type="InterPro" id="IPR050082">
    <property type="entry name" value="RNA_methyltr_RlmE"/>
</dbReference>
<evidence type="ECO:0000256" key="6">
    <source>
        <dbReference type="ARBA" id="ARBA00022691"/>
    </source>
</evidence>
<dbReference type="PANTHER" id="PTHR10920">
    <property type="entry name" value="RIBOSOMAL RNA METHYLTRANSFERASE"/>
    <property type="match status" value="1"/>
</dbReference>
<keyword evidence="4 8" id="KW-0489">Methyltransferase</keyword>
<dbReference type="GO" id="GO:0016435">
    <property type="term" value="F:rRNA (guanine) methyltransferase activity"/>
    <property type="evidence" value="ECO:0007669"/>
    <property type="project" value="TreeGrafter"/>
</dbReference>
<evidence type="ECO:0000313" key="14">
    <source>
        <dbReference type="Proteomes" id="UP000499080"/>
    </source>
</evidence>
<feature type="compositionally biased region" description="Basic residues" evidence="9">
    <location>
        <begin position="777"/>
        <end position="791"/>
    </location>
</feature>
<feature type="region of interest" description="Disordered" evidence="9">
    <location>
        <begin position="662"/>
        <end position="690"/>
    </location>
</feature>
<dbReference type="Pfam" id="PF01728">
    <property type="entry name" value="FtsJ"/>
    <property type="match status" value="1"/>
</dbReference>
<dbReference type="Pfam" id="PF11861">
    <property type="entry name" value="DUF3381"/>
    <property type="match status" value="1"/>
</dbReference>
<feature type="domain" description="DUF3381" evidence="12">
    <location>
        <begin position="349"/>
        <end position="493"/>
    </location>
</feature>
<feature type="active site" description="Proton acceptor" evidence="8">
    <location>
        <position position="271"/>
    </location>
</feature>
<feature type="compositionally biased region" description="Basic and acidic residues" evidence="9">
    <location>
        <begin position="848"/>
        <end position="864"/>
    </location>
</feature>
<dbReference type="GO" id="GO:0000466">
    <property type="term" value="P:maturation of 5.8S rRNA from tricistronic rRNA transcript (SSU-rRNA, 5.8S rRNA, LSU-rRNA)"/>
    <property type="evidence" value="ECO:0007669"/>
    <property type="project" value="TreeGrafter"/>
</dbReference>
<dbReference type="AlphaFoldDB" id="A0A4Y2GJD9"/>
<organism evidence="13 14">
    <name type="scientific">Araneus ventricosus</name>
    <name type="common">Orbweaver spider</name>
    <name type="synonym">Epeira ventricosa</name>
    <dbReference type="NCBI Taxonomy" id="182803"/>
    <lineage>
        <taxon>Eukaryota</taxon>
        <taxon>Metazoa</taxon>
        <taxon>Ecdysozoa</taxon>
        <taxon>Arthropoda</taxon>
        <taxon>Chelicerata</taxon>
        <taxon>Arachnida</taxon>
        <taxon>Araneae</taxon>
        <taxon>Araneomorphae</taxon>
        <taxon>Entelegynae</taxon>
        <taxon>Araneoidea</taxon>
        <taxon>Araneidae</taxon>
        <taxon>Araneus</taxon>
    </lineage>
</organism>
<dbReference type="GO" id="GO:0000463">
    <property type="term" value="P:maturation of LSU-rRNA from tricistronic rRNA transcript (SSU-rRNA, 5.8S rRNA, LSU-rRNA)"/>
    <property type="evidence" value="ECO:0007669"/>
    <property type="project" value="TreeGrafter"/>
</dbReference>
<dbReference type="GO" id="GO:0005730">
    <property type="term" value="C:nucleolus"/>
    <property type="evidence" value="ECO:0007669"/>
    <property type="project" value="UniProtKB-SubCell"/>
</dbReference>
<reference evidence="13 14" key="1">
    <citation type="journal article" date="2019" name="Sci. Rep.">
        <title>Orb-weaving spider Araneus ventricosus genome elucidates the spidroin gene catalogue.</title>
        <authorList>
            <person name="Kono N."/>
            <person name="Nakamura H."/>
            <person name="Ohtoshi R."/>
            <person name="Moran D.A.P."/>
            <person name="Shinohara A."/>
            <person name="Yoshida Y."/>
            <person name="Fujiwara M."/>
            <person name="Mori M."/>
            <person name="Tomita M."/>
            <person name="Arakawa K."/>
        </authorList>
    </citation>
    <scope>NUCLEOTIDE SEQUENCE [LARGE SCALE GENOMIC DNA]</scope>
</reference>
<dbReference type="GO" id="GO:0030687">
    <property type="term" value="C:preribosome, large subunit precursor"/>
    <property type="evidence" value="ECO:0007669"/>
    <property type="project" value="TreeGrafter"/>
</dbReference>
<dbReference type="InterPro" id="IPR015507">
    <property type="entry name" value="rRNA-MeTfrase_E"/>
</dbReference>
<dbReference type="InterPro" id="IPR012920">
    <property type="entry name" value="rRNA_MeTfrase_SPB1-like_C"/>
</dbReference>
<feature type="compositionally biased region" description="Basic and acidic residues" evidence="9">
    <location>
        <begin position="563"/>
        <end position="573"/>
    </location>
</feature>
<dbReference type="InterPro" id="IPR001888">
    <property type="entry name" value="Transposase_1"/>
</dbReference>
<dbReference type="Gene3D" id="3.30.420.10">
    <property type="entry name" value="Ribonuclease H-like superfamily/Ribonuclease H"/>
    <property type="match status" value="1"/>
</dbReference>
<dbReference type="EC" id="2.1.1.-" evidence="8"/>
<dbReference type="InterPro" id="IPR002877">
    <property type="entry name" value="RNA_MeTrfase_FtsJ_dom"/>
</dbReference>
<evidence type="ECO:0000313" key="13">
    <source>
        <dbReference type="EMBL" id="GBM53730.1"/>
    </source>
</evidence>
<dbReference type="EMBL" id="BGPR01001431">
    <property type="protein sequence ID" value="GBM53730.1"/>
    <property type="molecule type" value="Genomic_DNA"/>
</dbReference>
<dbReference type="OrthoDB" id="1287559at2759"/>
<accession>A0A4Y2GJD9</accession>
<feature type="compositionally biased region" description="Basic residues" evidence="9">
    <location>
        <begin position="865"/>
        <end position="874"/>
    </location>
</feature>
<evidence type="ECO:0000256" key="2">
    <source>
        <dbReference type="ARBA" id="ARBA00022517"/>
    </source>
</evidence>
<evidence type="ECO:0000256" key="4">
    <source>
        <dbReference type="ARBA" id="ARBA00022603"/>
    </source>
</evidence>
<evidence type="ECO:0000256" key="9">
    <source>
        <dbReference type="SAM" id="MobiDB-lite"/>
    </source>
</evidence>
<comment type="subcellular location">
    <subcellularLocation>
        <location evidence="1 8">Nucleus</location>
        <location evidence="1 8">Nucleolus</location>
    </subcellularLocation>
</comment>
<feature type="compositionally biased region" description="Acidic residues" evidence="9">
    <location>
        <begin position="574"/>
        <end position="583"/>
    </location>
</feature>
<feature type="binding site" evidence="8">
    <location>
        <position position="170"/>
    </location>
    <ligand>
        <name>S-adenosyl-L-methionine</name>
        <dbReference type="ChEBI" id="CHEBI:59789"/>
    </ligand>
</feature>
<dbReference type="GO" id="GO:0003676">
    <property type="term" value="F:nucleic acid binding"/>
    <property type="evidence" value="ECO:0007669"/>
    <property type="project" value="InterPro"/>
</dbReference>
<proteinExistence type="inferred from homology"/>
<keyword evidence="14" id="KW-1185">Reference proteome</keyword>
<comment type="catalytic activity">
    <reaction evidence="8">
        <text>a ribonucleotide in rRNA + S-adenosyl-L-methionine = a 2'-O-methylribonucleotide in rRNA + S-adenosyl-L-homocysteine + H(+)</text>
        <dbReference type="Rhea" id="RHEA:48628"/>
        <dbReference type="Rhea" id="RHEA-COMP:12164"/>
        <dbReference type="Rhea" id="RHEA-COMP:12165"/>
        <dbReference type="ChEBI" id="CHEBI:15378"/>
        <dbReference type="ChEBI" id="CHEBI:57856"/>
        <dbReference type="ChEBI" id="CHEBI:59789"/>
        <dbReference type="ChEBI" id="CHEBI:90675"/>
        <dbReference type="ChEBI" id="CHEBI:90676"/>
    </reaction>
</comment>
<protein>
    <recommendedName>
        <fullName evidence="8">Putative rRNA methyltransferase</fullName>
        <ecNumber evidence="8">2.1.1.-</ecNumber>
    </recommendedName>
    <alternativeName>
        <fullName evidence="8">2'-O-ribose RNA methyltransferase SPB1 homolog</fullName>
    </alternativeName>
</protein>
<dbReference type="InterPro" id="IPR036397">
    <property type="entry name" value="RNaseH_sf"/>
</dbReference>
<name>A0A4Y2GJD9_ARAVE</name>
<dbReference type="InterPro" id="IPR029063">
    <property type="entry name" value="SAM-dependent_MTases_sf"/>
</dbReference>
<dbReference type="GO" id="GO:0008650">
    <property type="term" value="F:rRNA (uridine-2'-O-)-methyltransferase activity"/>
    <property type="evidence" value="ECO:0007669"/>
    <property type="project" value="TreeGrafter"/>
</dbReference>
<keyword evidence="8" id="KW-0175">Coiled coil</keyword>
<feature type="coiled-coil region" evidence="8">
    <location>
        <begin position="423"/>
        <end position="493"/>
    </location>
</feature>
<feature type="domain" description="Ribosomal RNA methyltransferase SPB1-like C-terminal" evidence="11">
    <location>
        <begin position="657"/>
        <end position="865"/>
    </location>
</feature>
<comment type="similarity">
    <text evidence="8">Belongs to the class I-like SAM-binding methyltransferase superfamily. RNA methyltransferase RlmE family. SPB1 subfamily.</text>
</comment>
<dbReference type="HAMAP" id="MF_01547">
    <property type="entry name" value="RNA_methyltr_E"/>
    <property type="match status" value="1"/>
</dbReference>
<keyword evidence="3 8" id="KW-0698">rRNA processing</keyword>
<feature type="region of interest" description="Disordered" evidence="9">
    <location>
        <begin position="559"/>
        <end position="611"/>
    </location>
</feature>
<keyword evidence="2 8" id="KW-0690">Ribosome biogenesis</keyword>
<evidence type="ECO:0000256" key="3">
    <source>
        <dbReference type="ARBA" id="ARBA00022552"/>
    </source>
</evidence>
<evidence type="ECO:0000256" key="7">
    <source>
        <dbReference type="ARBA" id="ARBA00023242"/>
    </source>
</evidence>
<keyword evidence="5 8" id="KW-0808">Transferase</keyword>
<evidence type="ECO:0000256" key="8">
    <source>
        <dbReference type="HAMAP-Rule" id="MF_03163"/>
    </source>
</evidence>
<feature type="region of interest" description="Disordered" evidence="9">
    <location>
        <begin position="836"/>
        <end position="886"/>
    </location>
</feature>
<sequence>MLSAHKITCTVFWDIQDILLVEFLPRGEVINAVRYCETLRKLRLAIQNKRRGILSQGIVLLHDYACPLSAGVTQNLIQQFSWEQFDHPPYIPDLAPSEYHLNLKRDFEGRRFDSDDDTKNGVQQWPSSLAASFFEGGYRSRASFKLLQLNRKFEFLPKSRVIIDLCAAPGGWLQVAQQAMPVSSVIIGVDLVPIKPIPNVITLQEDITTDKCRQSLKRQLKTWKADVVLHDGAPNVGKNWIQDAFTQNGLTLSALKLATEMLVKGGWFVTKVFRSKDYLSLVWIFKKLFKHVHVTKPQASRNESAEIFVVCQGFLAPERLDPRFLDPGYLFKDVQSKEETKSKILELTHKKPKAEGYEDDAPMYRTLNATDFIFCENHLERLGKCNEVVFNDEDIKNHKLTTEEIKQCCKDIKVLGKAELKMLLNWRKQLRTILEEAAKKEEKNVAVEKVAPDEEEELDDIMKEAEELESSKLQEAKRKKKKILKERKKLHERLNLKMIIKDDEPIIDEDRELFKLSQIKNKNALKQVEDETNLEFGLEASQPDDEDILQPGYKSTFMSYNRHVRDDSRVEAEPEKEESEYSSDEGLSSELEFESEPEQEDEKEVTETILEGKKNPLMVDLVERPDRVKDTVDRWFDKADFASENDDSDLELDLLAEEFEKKQKAKKGETVEEPLNEDQKAKKEKKRKRVKLDPEGLALGSLIVQSKKMKRDIIESAYNRYASNDEKVPDWFARDEKKHCRKQLPVSAELVAEYKQRLKEINARPIKKIVEAKARKKRRAVRRMEKAKKRAEKVTDHTDMTLSEKADQLKEIYKKAVPKQDHKVTYVVAKKGVGRRVSRPAGVKGRFKVVDPRMKKDTRKEKIAMKSKKNKKSFKQNSKSKAQRKR</sequence>
<dbReference type="Pfam" id="PF07780">
    <property type="entry name" value="Spb1_C"/>
    <property type="match status" value="1"/>
</dbReference>
<keyword evidence="7 8" id="KW-0539">Nucleus</keyword>
<dbReference type="Gene3D" id="3.40.50.150">
    <property type="entry name" value="Vaccinia Virus protein VP39"/>
    <property type="match status" value="1"/>
</dbReference>
<dbReference type="Proteomes" id="UP000499080">
    <property type="component" value="Unassembled WGS sequence"/>
</dbReference>
<feature type="binding site" evidence="8">
    <location>
        <position position="231"/>
    </location>
    <ligand>
        <name>S-adenosyl-L-methionine</name>
        <dbReference type="ChEBI" id="CHEBI:59789"/>
    </ligand>
</feature>
<evidence type="ECO:0000259" key="12">
    <source>
        <dbReference type="Pfam" id="PF11861"/>
    </source>
</evidence>
<comment type="function">
    <text evidence="8">Probable methyltransferase involved in the maturation of rRNA and in the biogenesis of ribosomal subunits.</text>
</comment>
<dbReference type="SUPFAM" id="SSF53335">
    <property type="entry name" value="S-adenosyl-L-methionine-dependent methyltransferases"/>
    <property type="match status" value="1"/>
</dbReference>
<gene>
    <name evidence="13" type="primary">FTSJ3</name>
    <name evidence="13" type="ORF">AVEN_159537_1</name>
</gene>
<feature type="domain" description="Ribosomal RNA methyltransferase FtsJ" evidence="10">
    <location>
        <begin position="138"/>
        <end position="314"/>
    </location>
</feature>
<dbReference type="FunFam" id="3.40.50.150:FF:000004">
    <property type="entry name" value="AdoMet-dependent rRNA methyltransferase SPB1"/>
    <property type="match status" value="1"/>
</dbReference>
<feature type="compositionally biased region" description="Acidic residues" evidence="9">
    <location>
        <begin position="591"/>
        <end position="604"/>
    </location>
</feature>
<evidence type="ECO:0000259" key="10">
    <source>
        <dbReference type="Pfam" id="PF01728"/>
    </source>
</evidence>